<comment type="caution">
    <text evidence="4">The sequence shown here is derived from an EMBL/GenBank/DDBJ whole genome shotgun (WGS) entry which is preliminary data.</text>
</comment>
<dbReference type="PANTHER" id="PTHR43790">
    <property type="entry name" value="CARBOHYDRATE TRANSPORT ATP-BINDING PROTEIN MG119-RELATED"/>
    <property type="match status" value="1"/>
</dbReference>
<evidence type="ECO:0000259" key="3">
    <source>
        <dbReference type="PROSITE" id="PS50893"/>
    </source>
</evidence>
<dbReference type="InterPro" id="IPR003593">
    <property type="entry name" value="AAA+_ATPase"/>
</dbReference>
<dbReference type="SUPFAM" id="SSF52540">
    <property type="entry name" value="P-loop containing nucleoside triphosphate hydrolases"/>
    <property type="match status" value="2"/>
</dbReference>
<dbReference type="CDD" id="cd03216">
    <property type="entry name" value="ABC_Carb_Monos_I"/>
    <property type="match status" value="1"/>
</dbReference>
<dbReference type="CDD" id="cd03215">
    <property type="entry name" value="ABC_Carb_Monos_II"/>
    <property type="match status" value="1"/>
</dbReference>
<keyword evidence="2 4" id="KW-0067">ATP-binding</keyword>
<feature type="domain" description="ABC transporter" evidence="3">
    <location>
        <begin position="270"/>
        <end position="517"/>
    </location>
</feature>
<dbReference type="RefSeq" id="WP_284377993.1">
    <property type="nucleotide sequence ID" value="NZ_BSNN01000004.1"/>
</dbReference>
<dbReference type="InterPro" id="IPR017871">
    <property type="entry name" value="ABC_transporter-like_CS"/>
</dbReference>
<keyword evidence="1" id="KW-0547">Nucleotide-binding</keyword>
<dbReference type="InterPro" id="IPR050107">
    <property type="entry name" value="ABC_carbohydrate_import_ATPase"/>
</dbReference>
<dbReference type="InterPro" id="IPR003439">
    <property type="entry name" value="ABC_transporter-like_ATP-bd"/>
</dbReference>
<dbReference type="SMART" id="SM00382">
    <property type="entry name" value="AAA"/>
    <property type="match status" value="2"/>
</dbReference>
<dbReference type="Proteomes" id="UP001156694">
    <property type="component" value="Unassembled WGS sequence"/>
</dbReference>
<protein>
    <submittedName>
        <fullName evidence="4">Heme ABC transporter ATP-binding protein</fullName>
    </submittedName>
</protein>
<organism evidence="4 5">
    <name type="scientific">Amylibacter marinus</name>
    <dbReference type="NCBI Taxonomy" id="1475483"/>
    <lineage>
        <taxon>Bacteria</taxon>
        <taxon>Pseudomonadati</taxon>
        <taxon>Pseudomonadota</taxon>
        <taxon>Alphaproteobacteria</taxon>
        <taxon>Rhodobacterales</taxon>
        <taxon>Paracoccaceae</taxon>
        <taxon>Amylibacter</taxon>
    </lineage>
</organism>
<sequence>MSDIELKTSGDTPARFALELQGISKSFGTVRANRDIDLQVPSGTIHGIIGENGAGKSTLMNILYGLHRADAGEMRIDGTPCKIRSSADSIALGIGMVHQHFMLVPRFSVLENVMLGSEGGGLLRAGRGATLDTLKRLGETYGMVVDPNALISDLNVGTRQRVEILKALKGGARILILDEPTGVLTPQETEQLFEILKVLRDDGVTILLITHKLDEIMAVTDNVSIMRAGTMVGHRETAQTNAAELAELMVGRKVLLTVEKGPANPTEILLSVDNLGAVSSRGHDVLKDMSFDLRGGEILGIAGVSGNGQTQLLEILTGMRVPDRGQVNILGDKISKTSPKNPRELREMGLAHIPEDRHIHGLVLDFEAQENVVLGYHRDDITGTGALIDRDVINTHCAERMETFDVRPSNPALNAKNFSGGNQQKIVIAREIYSNPRVLIVGQPTRGVDVGAIEFIHKQLIALRDAGCAIVVVSVELEEVLGLSDRIMVMNDGQSVGIVDAADTDVNQLGLMMAGISQEAAE</sequence>
<dbReference type="PROSITE" id="PS50893">
    <property type="entry name" value="ABC_TRANSPORTER_2"/>
    <property type="match status" value="2"/>
</dbReference>
<reference evidence="5" key="1">
    <citation type="journal article" date="2019" name="Int. J. Syst. Evol. Microbiol.">
        <title>The Global Catalogue of Microorganisms (GCM) 10K type strain sequencing project: providing services to taxonomists for standard genome sequencing and annotation.</title>
        <authorList>
            <consortium name="The Broad Institute Genomics Platform"/>
            <consortium name="The Broad Institute Genome Sequencing Center for Infectious Disease"/>
            <person name="Wu L."/>
            <person name="Ma J."/>
        </authorList>
    </citation>
    <scope>NUCLEOTIDE SEQUENCE [LARGE SCALE GENOMIC DNA]</scope>
    <source>
        <strain evidence="5">NBRC 110140</strain>
    </source>
</reference>
<evidence type="ECO:0000256" key="1">
    <source>
        <dbReference type="ARBA" id="ARBA00022741"/>
    </source>
</evidence>
<dbReference type="Gene3D" id="3.40.50.300">
    <property type="entry name" value="P-loop containing nucleotide triphosphate hydrolases"/>
    <property type="match status" value="2"/>
</dbReference>
<name>A0ABQ5VVN0_9RHOB</name>
<dbReference type="Pfam" id="PF00005">
    <property type="entry name" value="ABC_tran"/>
    <property type="match status" value="2"/>
</dbReference>
<dbReference type="InterPro" id="IPR027417">
    <property type="entry name" value="P-loop_NTPase"/>
</dbReference>
<dbReference type="PROSITE" id="PS00211">
    <property type="entry name" value="ABC_TRANSPORTER_1"/>
    <property type="match status" value="1"/>
</dbReference>
<evidence type="ECO:0000313" key="4">
    <source>
        <dbReference type="EMBL" id="GLQ35491.1"/>
    </source>
</evidence>
<dbReference type="PANTHER" id="PTHR43790:SF4">
    <property type="entry name" value="GUANOSINE IMPORT ATP-BINDING PROTEIN NUPO"/>
    <property type="match status" value="1"/>
</dbReference>
<evidence type="ECO:0000313" key="5">
    <source>
        <dbReference type="Proteomes" id="UP001156694"/>
    </source>
</evidence>
<feature type="domain" description="ABC transporter" evidence="3">
    <location>
        <begin position="18"/>
        <end position="253"/>
    </location>
</feature>
<keyword evidence="5" id="KW-1185">Reference proteome</keyword>
<proteinExistence type="predicted"/>
<evidence type="ECO:0000256" key="2">
    <source>
        <dbReference type="ARBA" id="ARBA00022840"/>
    </source>
</evidence>
<gene>
    <name evidence="4" type="ORF">GCM10007939_17740</name>
</gene>
<dbReference type="EMBL" id="BSNN01000004">
    <property type="protein sequence ID" value="GLQ35491.1"/>
    <property type="molecule type" value="Genomic_DNA"/>
</dbReference>
<accession>A0ABQ5VVN0</accession>
<dbReference type="GO" id="GO:0005524">
    <property type="term" value="F:ATP binding"/>
    <property type="evidence" value="ECO:0007669"/>
    <property type="project" value="UniProtKB-KW"/>
</dbReference>